<evidence type="ECO:0000313" key="8">
    <source>
        <dbReference type="EMBL" id="KPM10451.1"/>
    </source>
</evidence>
<evidence type="ECO:0000256" key="1">
    <source>
        <dbReference type="ARBA" id="ARBA00001936"/>
    </source>
</evidence>
<dbReference type="Proteomes" id="UP000616769">
    <property type="component" value="Unassembled WGS sequence"/>
</dbReference>
<keyword evidence="6" id="KW-0460">Magnesium</keyword>
<evidence type="ECO:0000256" key="2">
    <source>
        <dbReference type="ARBA" id="ARBA00001946"/>
    </source>
</evidence>
<gene>
    <name evidence="8" type="ORF">QR98_0090070</name>
</gene>
<dbReference type="PANTHER" id="PTHR12318:SF0">
    <property type="entry name" value="ACYL-COENZYME A DIPHOSPHATASE NUDT19"/>
    <property type="match status" value="1"/>
</dbReference>
<reference evidence="8 9" key="1">
    <citation type="journal article" date="2015" name="Parasit. Vectors">
        <title>Draft genome of the scabies mite.</title>
        <authorList>
            <person name="Rider S.D.Jr."/>
            <person name="Morgan M.S."/>
            <person name="Arlian L.G."/>
        </authorList>
    </citation>
    <scope>NUCLEOTIDE SEQUENCE [LARGE SCALE GENOMIC DNA]</scope>
    <source>
        <strain evidence="8">Arlian Lab</strain>
    </source>
</reference>
<comment type="cofactor">
    <cofactor evidence="2">
        <name>Mg(2+)</name>
        <dbReference type="ChEBI" id="CHEBI:18420"/>
    </cofactor>
</comment>
<dbReference type="EMBL" id="JXLN01015184">
    <property type="protein sequence ID" value="KPM10451.1"/>
    <property type="molecule type" value="Genomic_DNA"/>
</dbReference>
<dbReference type="OrthoDB" id="6499146at2759"/>
<dbReference type="InterPro" id="IPR039121">
    <property type="entry name" value="NUDT19"/>
</dbReference>
<keyword evidence="7" id="KW-0464">Manganese</keyword>
<dbReference type="PANTHER" id="PTHR12318">
    <property type="entry name" value="TESTOSTERONE-REGULATED PROTEIN RP2"/>
    <property type="match status" value="1"/>
</dbReference>
<evidence type="ECO:0000256" key="3">
    <source>
        <dbReference type="ARBA" id="ARBA00005582"/>
    </source>
</evidence>
<evidence type="ECO:0000313" key="9">
    <source>
        <dbReference type="Proteomes" id="UP000616769"/>
    </source>
</evidence>
<dbReference type="VEuPathDB" id="VectorBase:SSCA009965"/>
<accession>A0A132AHH4</accession>
<sequence>MPNTKESDLLNEWKTEIALLILRSNRNNENIQTNFDYKIYLNRITRNELFTKSFDYLKLPRIHMEFDENYDTLSSFVDRNTPLQDWVQKKLRNLSFVNNPDAIVKMRIYALNGLFQELGIHQSQEIESFLNPNVYEWSNWLTPTTVGKYPKFNTLYYLIILDTEDLMNDESGLRSKGIWTSFDQISDPIPPNDFYELTKLSRFLTIANLREYIENEYRQTAIEKVLPSIEHFNDGSIAFLPGDFLYPKYVPLIAKRLPRLHNETIEEFSRLSRKEFGSMNRIEIRGFNLKVKTSDSMELKNRMKPKF</sequence>
<comment type="similarity">
    <text evidence="3">Belongs to the Nudix hydrolase family.</text>
</comment>
<dbReference type="GO" id="GO:0016818">
    <property type="term" value="F:hydrolase activity, acting on acid anhydrides, in phosphorus-containing anhydrides"/>
    <property type="evidence" value="ECO:0007669"/>
    <property type="project" value="InterPro"/>
</dbReference>
<dbReference type="GO" id="GO:0005739">
    <property type="term" value="C:mitochondrion"/>
    <property type="evidence" value="ECO:0007669"/>
    <property type="project" value="TreeGrafter"/>
</dbReference>
<keyword evidence="4" id="KW-0479">Metal-binding</keyword>
<dbReference type="Gene3D" id="3.90.79.10">
    <property type="entry name" value="Nucleoside Triphosphate Pyrophosphohydrolase"/>
    <property type="match status" value="1"/>
</dbReference>
<evidence type="ECO:0000256" key="7">
    <source>
        <dbReference type="ARBA" id="ARBA00023211"/>
    </source>
</evidence>
<protein>
    <submittedName>
        <fullName evidence="8">Uncharacterized protein</fullName>
    </submittedName>
</protein>
<name>A0A132AHH4_SARSC</name>
<evidence type="ECO:0000256" key="4">
    <source>
        <dbReference type="ARBA" id="ARBA00022723"/>
    </source>
</evidence>
<proteinExistence type="inferred from homology"/>
<dbReference type="GO" id="GO:0046872">
    <property type="term" value="F:metal ion binding"/>
    <property type="evidence" value="ECO:0007669"/>
    <property type="project" value="UniProtKB-KW"/>
</dbReference>
<evidence type="ECO:0000256" key="6">
    <source>
        <dbReference type="ARBA" id="ARBA00022842"/>
    </source>
</evidence>
<keyword evidence="5" id="KW-0378">Hydrolase</keyword>
<evidence type="ECO:0000256" key="5">
    <source>
        <dbReference type="ARBA" id="ARBA00022801"/>
    </source>
</evidence>
<organism evidence="8 9">
    <name type="scientific">Sarcoptes scabiei</name>
    <name type="common">Itch mite</name>
    <name type="synonym">Acarus scabiei</name>
    <dbReference type="NCBI Taxonomy" id="52283"/>
    <lineage>
        <taxon>Eukaryota</taxon>
        <taxon>Metazoa</taxon>
        <taxon>Ecdysozoa</taxon>
        <taxon>Arthropoda</taxon>
        <taxon>Chelicerata</taxon>
        <taxon>Arachnida</taxon>
        <taxon>Acari</taxon>
        <taxon>Acariformes</taxon>
        <taxon>Sarcoptiformes</taxon>
        <taxon>Astigmata</taxon>
        <taxon>Psoroptidia</taxon>
        <taxon>Sarcoptoidea</taxon>
        <taxon>Sarcoptidae</taxon>
        <taxon>Sarcoptinae</taxon>
        <taxon>Sarcoptes</taxon>
    </lineage>
</organism>
<dbReference type="AlphaFoldDB" id="A0A132AHH4"/>
<comment type="cofactor">
    <cofactor evidence="1">
        <name>Mn(2+)</name>
        <dbReference type="ChEBI" id="CHEBI:29035"/>
    </cofactor>
</comment>
<comment type="caution">
    <text evidence="8">The sequence shown here is derived from an EMBL/GenBank/DDBJ whole genome shotgun (WGS) entry which is preliminary data.</text>
</comment>